<feature type="region of interest" description="Disordered" evidence="1">
    <location>
        <begin position="590"/>
        <end position="685"/>
    </location>
</feature>
<evidence type="ECO:0000259" key="2">
    <source>
        <dbReference type="PROSITE" id="PS50994"/>
    </source>
</evidence>
<feature type="compositionally biased region" description="Pro residues" evidence="1">
    <location>
        <begin position="649"/>
        <end position="662"/>
    </location>
</feature>
<dbReference type="InterPro" id="IPR001584">
    <property type="entry name" value="Integrase_cat-core"/>
</dbReference>
<dbReference type="InterPro" id="IPR015378">
    <property type="entry name" value="Transposase-like_Mu_C"/>
</dbReference>
<accession>A0ABS8XYN4</accession>
<feature type="compositionally biased region" description="Polar residues" evidence="1">
    <location>
        <begin position="632"/>
        <end position="644"/>
    </location>
</feature>
<dbReference type="EMBL" id="JAJTWU010000007">
    <property type="protein sequence ID" value="MCE4556413.1"/>
    <property type="molecule type" value="Genomic_DNA"/>
</dbReference>
<protein>
    <submittedName>
        <fullName evidence="3">DDE-type integrase/transposase/recombinase</fullName>
    </submittedName>
</protein>
<dbReference type="InterPro" id="IPR036397">
    <property type="entry name" value="RNaseH_sf"/>
</dbReference>
<dbReference type="Pfam" id="PF09299">
    <property type="entry name" value="Mu-transpos_C"/>
    <property type="match status" value="1"/>
</dbReference>
<keyword evidence="4" id="KW-1185">Reference proteome</keyword>
<gene>
    <name evidence="3" type="ORF">LXT13_18620</name>
</gene>
<dbReference type="RefSeq" id="WP_233373449.1">
    <property type="nucleotide sequence ID" value="NZ_JAJTWU010000007.1"/>
</dbReference>
<evidence type="ECO:0000313" key="4">
    <source>
        <dbReference type="Proteomes" id="UP001200741"/>
    </source>
</evidence>
<sequence length="685" mass="77086">MATRRFEKDASFRIDGIEFVMRRKLDAEMWQIEETKTGRLHQKSESELRHLYVDGRLSFTQEDASYKGAKIGKVHREVAQPLMERAKVRRSYAVEAAKGPSSETALRDVAARVWAKIGKPATPPHWTTVSRWKAKLLSAGMDINAVVAQNEKKGNRTERYEDRLIEFVENAIEKVYLTKERKTIQDTIDAAVTAVRRENKLRPEEDQLPLPQRRLVKRLINEISAFDRCQARYGREAAVRRYRSVQRHRTTDGPLVRAEIDHTVLDIMVVDDTTGLPLGRPLLTACIDDFTRCVLGISIGFEPASYLTVARCLKHAFLPKLNTRADYPEVVQDWDAHGVMQELCMDNGAEFHSDSLETACLTLGIEIHYAPRKTPWFKGKIERFLGTLNSSLLHGAPGTTFSNIFEKDDYDPSKHAVVRLSTLRHIVMKWIVDVYHERPHRSLKVPPAQLWRSSVALEDIQLPDDPAQLDAILGRRVQRSLSHKGIELDGLFYNSPELTTLRRELGERLEVEICINDGDIGSITVLSPDKKRMFVAPALALSYAKGMTAWQHKVCKRHAALQLGKHDSAGWQEAKTAIAEMIHQEFNWKKKTKPRGTKAPAKSAKRVGRYITGSSSSPAVQSAPADAGAALPTTSVATCPSTGPNEPVESPPTAPAMPPIPMPTKTLKFAPVKRQRQESTWKDEL</sequence>
<feature type="compositionally biased region" description="Basic and acidic residues" evidence="1">
    <location>
        <begin position="675"/>
        <end position="685"/>
    </location>
</feature>
<dbReference type="Gene3D" id="3.30.420.10">
    <property type="entry name" value="Ribonuclease H-like superfamily/Ribonuclease H"/>
    <property type="match status" value="1"/>
</dbReference>
<dbReference type="PANTHER" id="PTHR35004">
    <property type="entry name" value="TRANSPOSASE RV3428C-RELATED"/>
    <property type="match status" value="1"/>
</dbReference>
<feature type="domain" description="Integrase catalytic" evidence="2">
    <location>
        <begin position="250"/>
        <end position="455"/>
    </location>
</feature>
<dbReference type="Proteomes" id="UP001200741">
    <property type="component" value="Unassembled WGS sequence"/>
</dbReference>
<comment type="caution">
    <text evidence="3">The sequence shown here is derived from an EMBL/GenBank/DDBJ whole genome shotgun (WGS) entry which is preliminary data.</text>
</comment>
<evidence type="ECO:0000313" key="3">
    <source>
        <dbReference type="EMBL" id="MCE4556413.1"/>
    </source>
</evidence>
<feature type="compositionally biased region" description="Low complexity" evidence="1">
    <location>
        <begin position="614"/>
        <end position="627"/>
    </location>
</feature>
<dbReference type="InterPro" id="IPR012337">
    <property type="entry name" value="RNaseH-like_sf"/>
</dbReference>
<dbReference type="PROSITE" id="PS50994">
    <property type="entry name" value="INTEGRASE"/>
    <property type="match status" value="1"/>
</dbReference>
<reference evidence="3 4" key="1">
    <citation type="submission" date="2021-12" db="EMBL/GenBank/DDBJ databases">
        <title>Genome seq of P8.</title>
        <authorList>
            <person name="Seo T."/>
        </authorList>
    </citation>
    <scope>NUCLEOTIDE SEQUENCE [LARGE SCALE GENOMIC DNA]</scope>
    <source>
        <strain evidence="3 4">P8</strain>
    </source>
</reference>
<evidence type="ECO:0000256" key="1">
    <source>
        <dbReference type="SAM" id="MobiDB-lite"/>
    </source>
</evidence>
<dbReference type="SUPFAM" id="SSF53098">
    <property type="entry name" value="Ribonuclease H-like"/>
    <property type="match status" value="1"/>
</dbReference>
<proteinExistence type="predicted"/>
<name>A0ABS8XYN4_9BURK</name>
<organism evidence="3 4">
    <name type="scientific">Pelomonas cellulosilytica</name>
    <dbReference type="NCBI Taxonomy" id="2906762"/>
    <lineage>
        <taxon>Bacteria</taxon>
        <taxon>Pseudomonadati</taxon>
        <taxon>Pseudomonadota</taxon>
        <taxon>Betaproteobacteria</taxon>
        <taxon>Burkholderiales</taxon>
        <taxon>Sphaerotilaceae</taxon>
        <taxon>Roseateles</taxon>
    </lineage>
</organism>
<dbReference type="PANTHER" id="PTHR35004:SF6">
    <property type="entry name" value="TRANSPOSASE"/>
    <property type="match status" value="1"/>
</dbReference>